<keyword evidence="4" id="KW-0600">Photoreceptor protein</keyword>
<dbReference type="InterPro" id="IPR027430">
    <property type="entry name" value="Retinal_BS"/>
</dbReference>
<evidence type="ECO:0000256" key="13">
    <source>
        <dbReference type="SAM" id="Phobius"/>
    </source>
</evidence>
<evidence type="ECO:0000256" key="8">
    <source>
        <dbReference type="ARBA" id="ARBA00022989"/>
    </source>
</evidence>
<keyword evidence="11" id="KW-0807">Transducer</keyword>
<evidence type="ECO:0000256" key="6">
    <source>
        <dbReference type="ARBA" id="ARBA00022692"/>
    </source>
</evidence>
<feature type="transmembrane region" description="Helical" evidence="13">
    <location>
        <begin position="25"/>
        <end position="47"/>
    </location>
</feature>
<evidence type="ECO:0000256" key="11">
    <source>
        <dbReference type="RuleBase" id="RU000688"/>
    </source>
</evidence>
<feature type="transmembrane region" description="Helical" evidence="13">
    <location>
        <begin position="68"/>
        <end position="88"/>
    </location>
</feature>
<dbReference type="InterPro" id="IPR041711">
    <property type="entry name" value="Met-tRNA-FMT_N"/>
</dbReference>
<dbReference type="EC" id="2.1.2.9" evidence="3"/>
<dbReference type="Gene3D" id="1.20.1070.10">
    <property type="entry name" value="Rhodopsin 7-helix transmembrane proteins"/>
    <property type="match status" value="1"/>
</dbReference>
<dbReference type="PROSITE" id="PS00237">
    <property type="entry name" value="G_PROTEIN_RECEP_F1_1"/>
    <property type="match status" value="1"/>
</dbReference>
<evidence type="ECO:0000256" key="7">
    <source>
        <dbReference type="ARBA" id="ARBA00022925"/>
    </source>
</evidence>
<dbReference type="GO" id="GO:0016020">
    <property type="term" value="C:membrane"/>
    <property type="evidence" value="ECO:0007669"/>
    <property type="project" value="UniProtKB-SubCell"/>
</dbReference>
<dbReference type="Proteomes" id="UP000053240">
    <property type="component" value="Unassembled WGS sequence"/>
</dbReference>
<keyword evidence="7" id="KW-0681">Retinal protein</keyword>
<evidence type="ECO:0000256" key="3">
    <source>
        <dbReference type="ARBA" id="ARBA00012261"/>
    </source>
</evidence>
<dbReference type="AlphaFoldDB" id="A0A0N1INN5"/>
<dbReference type="PRINTS" id="PR00237">
    <property type="entry name" value="GPCRRHODOPSN"/>
</dbReference>
<feature type="compositionally biased region" description="Basic residues" evidence="12">
    <location>
        <begin position="344"/>
        <end position="355"/>
    </location>
</feature>
<feature type="region of interest" description="Disordered" evidence="12">
    <location>
        <begin position="339"/>
        <end position="361"/>
    </location>
</feature>
<comment type="subcellular location">
    <subcellularLocation>
        <location evidence="1">Membrane</location>
    </subcellularLocation>
</comment>
<evidence type="ECO:0000256" key="2">
    <source>
        <dbReference type="ARBA" id="ARBA00010663"/>
    </source>
</evidence>
<dbReference type="InterPro" id="IPR036477">
    <property type="entry name" value="Formyl_transf_N_sf"/>
</dbReference>
<evidence type="ECO:0000313" key="15">
    <source>
        <dbReference type="EMBL" id="KPJ08867.1"/>
    </source>
</evidence>
<dbReference type="GO" id="GO:0009881">
    <property type="term" value="F:photoreceptor activity"/>
    <property type="evidence" value="ECO:0007669"/>
    <property type="project" value="UniProtKB-KW"/>
</dbReference>
<dbReference type="GO" id="GO:0004930">
    <property type="term" value="F:G protein-coupled receptor activity"/>
    <property type="evidence" value="ECO:0007669"/>
    <property type="project" value="UniProtKB-KW"/>
</dbReference>
<dbReference type="EMBL" id="KQ461133">
    <property type="protein sequence ID" value="KPJ08867.1"/>
    <property type="molecule type" value="Genomic_DNA"/>
</dbReference>
<dbReference type="PANTHER" id="PTHR11138:SF5">
    <property type="entry name" value="METHIONYL-TRNA FORMYLTRANSFERASE, MITOCHONDRIAL"/>
    <property type="match status" value="1"/>
</dbReference>
<keyword evidence="11" id="KW-0675">Receptor</keyword>
<feature type="domain" description="G-protein coupled receptors family 1 profile" evidence="14">
    <location>
        <begin position="1"/>
        <end position="233"/>
    </location>
</feature>
<feature type="transmembrane region" description="Helical" evidence="13">
    <location>
        <begin position="177"/>
        <end position="204"/>
    </location>
</feature>
<reference evidence="15 16" key="1">
    <citation type="journal article" date="2015" name="Nat. Commun.">
        <title>Outbred genome sequencing and CRISPR/Cas9 gene editing in butterflies.</title>
        <authorList>
            <person name="Li X."/>
            <person name="Fan D."/>
            <person name="Zhang W."/>
            <person name="Liu G."/>
            <person name="Zhang L."/>
            <person name="Zhao L."/>
            <person name="Fang X."/>
            <person name="Chen L."/>
            <person name="Dong Y."/>
            <person name="Chen Y."/>
            <person name="Ding Y."/>
            <person name="Zhao R."/>
            <person name="Feng M."/>
            <person name="Zhu Y."/>
            <person name="Feng Y."/>
            <person name="Jiang X."/>
            <person name="Zhu D."/>
            <person name="Xiang H."/>
            <person name="Feng X."/>
            <person name="Li S."/>
            <person name="Wang J."/>
            <person name="Zhang G."/>
            <person name="Kronforst M.R."/>
            <person name="Wang W."/>
        </authorList>
    </citation>
    <scope>NUCLEOTIDE SEQUENCE [LARGE SCALE GENOMIC DNA]</scope>
    <source>
        <strain evidence="15">Ya'a_city_454_Pm</strain>
        <tissue evidence="15">Whole body</tissue>
    </source>
</reference>
<dbReference type="SUPFAM" id="SSF81321">
    <property type="entry name" value="Family A G protein-coupled receptor-like"/>
    <property type="match status" value="1"/>
</dbReference>
<keyword evidence="6 11" id="KW-0812">Transmembrane</keyword>
<keyword evidence="8 13" id="KW-1133">Transmembrane helix</keyword>
<evidence type="ECO:0000256" key="12">
    <source>
        <dbReference type="SAM" id="MobiDB-lite"/>
    </source>
</evidence>
<keyword evidence="11" id="KW-0297">G-protein coupled receptor</keyword>
<accession>A0A0N1INN5</accession>
<organism evidence="15 16">
    <name type="scientific">Papilio machaon</name>
    <name type="common">Old World swallowtail butterfly</name>
    <dbReference type="NCBI Taxonomy" id="76193"/>
    <lineage>
        <taxon>Eukaryota</taxon>
        <taxon>Metazoa</taxon>
        <taxon>Ecdysozoa</taxon>
        <taxon>Arthropoda</taxon>
        <taxon>Hexapoda</taxon>
        <taxon>Insecta</taxon>
        <taxon>Pterygota</taxon>
        <taxon>Neoptera</taxon>
        <taxon>Endopterygota</taxon>
        <taxon>Lepidoptera</taxon>
        <taxon>Glossata</taxon>
        <taxon>Ditrysia</taxon>
        <taxon>Papilionoidea</taxon>
        <taxon>Papilionidae</taxon>
        <taxon>Papilioninae</taxon>
        <taxon>Papilio</taxon>
    </lineage>
</organism>
<evidence type="ECO:0000256" key="5">
    <source>
        <dbReference type="ARBA" id="ARBA00022606"/>
    </source>
</evidence>
<dbReference type="Pfam" id="PF00551">
    <property type="entry name" value="Formyl_trans_N"/>
    <property type="match status" value="1"/>
</dbReference>
<dbReference type="GO" id="GO:0004479">
    <property type="term" value="F:methionyl-tRNA formyltransferase activity"/>
    <property type="evidence" value="ECO:0007669"/>
    <property type="project" value="UniProtKB-EC"/>
</dbReference>
<evidence type="ECO:0000256" key="9">
    <source>
        <dbReference type="ARBA" id="ARBA00022991"/>
    </source>
</evidence>
<dbReference type="GO" id="GO:0005739">
    <property type="term" value="C:mitochondrion"/>
    <property type="evidence" value="ECO:0007669"/>
    <property type="project" value="TreeGrafter"/>
</dbReference>
<keyword evidence="5" id="KW-0716">Sensory transduction</keyword>
<dbReference type="STRING" id="76193.A0A0N1INN5"/>
<dbReference type="InParanoid" id="A0A0N1INN5"/>
<protein>
    <recommendedName>
        <fullName evidence="3">methionyl-tRNA formyltransferase</fullName>
        <ecNumber evidence="3">2.1.2.9</ecNumber>
    </recommendedName>
</protein>
<dbReference type="InterPro" id="IPR000276">
    <property type="entry name" value="GPCR_Rhodpsn"/>
</dbReference>
<keyword evidence="10 13" id="KW-0472">Membrane</keyword>
<evidence type="ECO:0000256" key="1">
    <source>
        <dbReference type="ARBA" id="ARBA00004370"/>
    </source>
</evidence>
<feature type="transmembrane region" description="Helical" evidence="13">
    <location>
        <begin position="117"/>
        <end position="146"/>
    </location>
</feature>
<keyword evidence="16" id="KW-1185">Reference proteome</keyword>
<evidence type="ECO:0000256" key="10">
    <source>
        <dbReference type="ARBA" id="ARBA00023136"/>
    </source>
</evidence>
<keyword evidence="9" id="KW-0157">Chromophore</keyword>
<dbReference type="SUPFAM" id="SSF53328">
    <property type="entry name" value="Formyltransferase"/>
    <property type="match status" value="1"/>
</dbReference>
<dbReference type="PROSITE" id="PS50262">
    <property type="entry name" value="G_PROTEIN_RECEP_F1_2"/>
    <property type="match status" value="1"/>
</dbReference>
<evidence type="ECO:0000313" key="16">
    <source>
        <dbReference type="Proteomes" id="UP000053240"/>
    </source>
</evidence>
<sequence length="635" mass="71737">MLAKTPIFIFNSFNLGPALGKTGCVIYGFLGGLTGTTSIATLTAIALDRYWAVVRPLEPLTALTAVRARLLAVGAWIYAAIFSAVPALDIGYGHYVPEGYLTSCSFDYLTEDLGPRYFIFTFFCAAWLVPFCTIFFCYTSILQVVVCKRNMPSKNQDQRLSSRHVKEQTKRKAEIKLAFLVVVVIALFFISWTPYAIVALLGIFGKKNLITPTASMIPALFCKTAACINPFIYIITHPKFRKELQKIIYRDKSKRMSGTLRTTGYYTDSSRMHRPSKDLSDTDVEILEMKDIPFRTGLKRNTSYNLETISSQVSERDGSQRSASLKSFEDSVVTPPTWYSKPQFSKKKSFQRRSSQKSGDNRKPYNVLFFGSDNIALSSLKRVNEFRKDESKIERLSLVTANTSINKSAIEKYAHTESINTLQWPLQHLHVGEYDIGLIVAFGHLIKDDLLKKFPLGMVNVHPSLLPRWRGAAPIIYTLLHGDQITGVTLMKIKPNIFDVGEIISQLKVTVSNDIKLPELTEELSTIGADMLVDCLRHLPYSLENAQPQRNEGVTYAKKINKSISEVKWSEMSAIQVYNLYRAIYGLYSLKTKFRDKEMKLFNAFLDNSNEIEPNSPPDSHLFIVTQSNKNKPVT</sequence>
<evidence type="ECO:0000256" key="4">
    <source>
        <dbReference type="ARBA" id="ARBA00022543"/>
    </source>
</evidence>
<dbReference type="Pfam" id="PF00001">
    <property type="entry name" value="7tm_1"/>
    <property type="match status" value="1"/>
</dbReference>
<dbReference type="CDD" id="cd08646">
    <property type="entry name" value="FMT_core_Met-tRNA-FMT_N"/>
    <property type="match status" value="1"/>
</dbReference>
<keyword evidence="15" id="KW-0808">Transferase</keyword>
<dbReference type="PROSITE" id="PS00238">
    <property type="entry name" value="OPSIN"/>
    <property type="match status" value="1"/>
</dbReference>
<name>A0A0N1INN5_PAPMA</name>
<dbReference type="InterPro" id="IPR002376">
    <property type="entry name" value="Formyl_transf_N"/>
</dbReference>
<evidence type="ECO:0000259" key="14">
    <source>
        <dbReference type="PROSITE" id="PS50262"/>
    </source>
</evidence>
<dbReference type="Gene3D" id="3.40.50.12230">
    <property type="match status" value="1"/>
</dbReference>
<dbReference type="InterPro" id="IPR017452">
    <property type="entry name" value="GPCR_Rhodpsn_7TM"/>
</dbReference>
<comment type="similarity">
    <text evidence="2 11">Belongs to the G-protein coupled receptor 1 family.</text>
</comment>
<gene>
    <name evidence="15" type="ORF">RR48_04934</name>
</gene>
<dbReference type="PANTHER" id="PTHR11138">
    <property type="entry name" value="METHIONYL-TRNA FORMYLTRANSFERASE"/>
    <property type="match status" value="1"/>
</dbReference>
<proteinExistence type="inferred from homology"/>
<dbReference type="GO" id="GO:0007602">
    <property type="term" value="P:phototransduction"/>
    <property type="evidence" value="ECO:0007669"/>
    <property type="project" value="UniProtKB-KW"/>
</dbReference>